<reference evidence="2 3" key="1">
    <citation type="submission" date="2019-05" db="EMBL/GenBank/DDBJ databases">
        <title>Another draft genome of Portunus trituberculatus and its Hox gene families provides insights of decapod evolution.</title>
        <authorList>
            <person name="Jeong J.-H."/>
            <person name="Song I."/>
            <person name="Kim S."/>
            <person name="Choi T."/>
            <person name="Kim D."/>
            <person name="Ryu S."/>
            <person name="Kim W."/>
        </authorList>
    </citation>
    <scope>NUCLEOTIDE SEQUENCE [LARGE SCALE GENOMIC DNA]</scope>
    <source>
        <tissue evidence="2">Muscle</tissue>
    </source>
</reference>
<evidence type="ECO:0000256" key="1">
    <source>
        <dbReference type="SAM" id="MobiDB-lite"/>
    </source>
</evidence>
<dbReference type="EMBL" id="VSRR010006041">
    <property type="protein sequence ID" value="MPC43911.1"/>
    <property type="molecule type" value="Genomic_DNA"/>
</dbReference>
<protein>
    <submittedName>
        <fullName evidence="2">Uncharacterized protein</fullName>
    </submittedName>
</protein>
<keyword evidence="3" id="KW-1185">Reference proteome</keyword>
<name>A0A5B7F9P5_PORTR</name>
<evidence type="ECO:0000313" key="2">
    <source>
        <dbReference type="EMBL" id="MPC43911.1"/>
    </source>
</evidence>
<dbReference type="Proteomes" id="UP000324222">
    <property type="component" value="Unassembled WGS sequence"/>
</dbReference>
<sequence>MALVFFSHHWDTHFSVLNDEAQRMLRRGEHRAIILRPQFISESYNVVVDSLTQEPQRSGNFSPSSGCHGVHPSSSLHRSGHARNGSYICYRLPCSMDRLCAAVSLPSLPCRSPYASADCVETVQRLLRHQGFSRGVAKFLDCHLSLSAMKGYKAMLNTVVRLKGFDLSSQPVLREVIRTFEQRDPTCPLSKTAISYFLWQLIRAAHEDFLDHLVLTLRAVYRVQDGIFSLGPIVAAVSVIP</sequence>
<accession>A0A5B7F9P5</accession>
<feature type="region of interest" description="Disordered" evidence="1">
    <location>
        <begin position="55"/>
        <end position="79"/>
    </location>
</feature>
<proteinExistence type="predicted"/>
<gene>
    <name evidence="2" type="ORF">E2C01_037566</name>
</gene>
<feature type="compositionally biased region" description="Polar residues" evidence="1">
    <location>
        <begin position="55"/>
        <end position="65"/>
    </location>
</feature>
<evidence type="ECO:0000313" key="3">
    <source>
        <dbReference type="Proteomes" id="UP000324222"/>
    </source>
</evidence>
<organism evidence="2 3">
    <name type="scientific">Portunus trituberculatus</name>
    <name type="common">Swimming crab</name>
    <name type="synonym">Neptunus trituberculatus</name>
    <dbReference type="NCBI Taxonomy" id="210409"/>
    <lineage>
        <taxon>Eukaryota</taxon>
        <taxon>Metazoa</taxon>
        <taxon>Ecdysozoa</taxon>
        <taxon>Arthropoda</taxon>
        <taxon>Crustacea</taxon>
        <taxon>Multicrustacea</taxon>
        <taxon>Malacostraca</taxon>
        <taxon>Eumalacostraca</taxon>
        <taxon>Eucarida</taxon>
        <taxon>Decapoda</taxon>
        <taxon>Pleocyemata</taxon>
        <taxon>Brachyura</taxon>
        <taxon>Eubrachyura</taxon>
        <taxon>Portunoidea</taxon>
        <taxon>Portunidae</taxon>
        <taxon>Portuninae</taxon>
        <taxon>Portunus</taxon>
    </lineage>
</organism>
<comment type="caution">
    <text evidence="2">The sequence shown here is derived from an EMBL/GenBank/DDBJ whole genome shotgun (WGS) entry which is preliminary data.</text>
</comment>
<dbReference type="AlphaFoldDB" id="A0A5B7F9P5"/>